<dbReference type="EMBL" id="JBBWRZ010000012">
    <property type="protein sequence ID" value="KAK8224706.1"/>
    <property type="molecule type" value="Genomic_DNA"/>
</dbReference>
<organism evidence="2 3">
    <name type="scientific">Phyllosticta capitalensis</name>
    <dbReference type="NCBI Taxonomy" id="121624"/>
    <lineage>
        <taxon>Eukaryota</taxon>
        <taxon>Fungi</taxon>
        <taxon>Dikarya</taxon>
        <taxon>Ascomycota</taxon>
        <taxon>Pezizomycotina</taxon>
        <taxon>Dothideomycetes</taxon>
        <taxon>Dothideomycetes incertae sedis</taxon>
        <taxon>Botryosphaeriales</taxon>
        <taxon>Phyllostictaceae</taxon>
        <taxon>Phyllosticta</taxon>
    </lineage>
</organism>
<reference evidence="2 3" key="1">
    <citation type="submission" date="2024-04" db="EMBL/GenBank/DDBJ databases">
        <title>Phyllosticta paracitricarpa is synonymous to the EU quarantine fungus P. citricarpa based on phylogenomic analyses.</title>
        <authorList>
            <consortium name="Lawrence Berkeley National Laboratory"/>
            <person name="Van Ingen-Buijs V.A."/>
            <person name="Van Westerhoven A.C."/>
            <person name="Haridas S."/>
            <person name="Skiadas P."/>
            <person name="Martin F."/>
            <person name="Groenewald J.Z."/>
            <person name="Crous P.W."/>
            <person name="Seidl M.F."/>
        </authorList>
    </citation>
    <scope>NUCLEOTIDE SEQUENCE [LARGE SCALE GENOMIC DNA]</scope>
    <source>
        <strain evidence="2 3">CBS 123374</strain>
    </source>
</reference>
<evidence type="ECO:0000256" key="1">
    <source>
        <dbReference type="SAM" id="MobiDB-lite"/>
    </source>
</evidence>
<evidence type="ECO:0000313" key="3">
    <source>
        <dbReference type="Proteomes" id="UP001492380"/>
    </source>
</evidence>
<keyword evidence="3" id="KW-1185">Reference proteome</keyword>
<sequence length="291" mass="32278">MAPPTPSPPLSDGRSTPVAGTNLDGHNKIPKEILKMLPSKEADANLQVSSIGPKMPEGPAMICTIADSAKVVGVAKAPNADMPEDKKKTGTKLFYDPNAPINVGKVMTGMPRRVWHHKYTTPGFTKQKKEEMEKDVKVAFDFPVGFDQRWGGQVPGGLVLRRMLVEASRLGLIHNPDAPLNVHNINTTGMPRKKWVHKYTTPEFTAKEQKLLEQETKLAFVFPESFEKKWDGGAYKKKAKGVGVFCRSERASAQPENRAYKPLNNVKDFGWPKKNGVVLSEEHQGNQRDAR</sequence>
<protein>
    <submittedName>
        <fullName evidence="2">Uncharacterized protein</fullName>
    </submittedName>
</protein>
<evidence type="ECO:0000313" key="2">
    <source>
        <dbReference type="EMBL" id="KAK8224706.1"/>
    </source>
</evidence>
<dbReference type="Proteomes" id="UP001492380">
    <property type="component" value="Unassembled WGS sequence"/>
</dbReference>
<comment type="caution">
    <text evidence="2">The sequence shown here is derived from an EMBL/GenBank/DDBJ whole genome shotgun (WGS) entry which is preliminary data.</text>
</comment>
<accession>A0ABR1YCC7</accession>
<proteinExistence type="predicted"/>
<gene>
    <name evidence="2" type="ORF">HDK90DRAFT_528750</name>
</gene>
<feature type="region of interest" description="Disordered" evidence="1">
    <location>
        <begin position="1"/>
        <end position="27"/>
    </location>
</feature>
<name>A0ABR1YCC7_9PEZI</name>